<dbReference type="AlphaFoldDB" id="A0AAE3LR22"/>
<dbReference type="EMBL" id="JAOUSF010000003">
    <property type="protein sequence ID" value="MCU9614109.1"/>
    <property type="molecule type" value="Genomic_DNA"/>
</dbReference>
<evidence type="ECO:0000313" key="5">
    <source>
        <dbReference type="Proteomes" id="UP001209318"/>
    </source>
</evidence>
<keyword evidence="1" id="KW-0227">DNA damage</keyword>
<dbReference type="Pfam" id="PF00633">
    <property type="entry name" value="HHH"/>
    <property type="match status" value="1"/>
</dbReference>
<name>A0AAE3LR22_9BACI</name>
<feature type="domain" description="Helix-hairpin-helix DNA-binding motif class 1" evidence="3">
    <location>
        <begin position="52"/>
        <end position="71"/>
    </location>
</feature>
<sequence length="78" mass="8952">MGSSLRKLKRQMNRKNNIDPFEFGETVYKKGYDEGASAQREADVKQLAKVLEKLEKVPGIGEKTADKVRLYFLDKFAK</sequence>
<protein>
    <recommendedName>
        <fullName evidence="3">Helix-hairpin-helix DNA-binding motif class 1 domain-containing protein</fullName>
    </recommendedName>
</protein>
<dbReference type="RefSeq" id="WP_263073347.1">
    <property type="nucleotide sequence ID" value="NZ_JAOUSF010000003.1"/>
</dbReference>
<evidence type="ECO:0000259" key="3">
    <source>
        <dbReference type="SMART" id="SM00278"/>
    </source>
</evidence>
<keyword evidence="2" id="KW-0234">DNA repair</keyword>
<dbReference type="SMART" id="SM00278">
    <property type="entry name" value="HhH1"/>
    <property type="match status" value="1"/>
</dbReference>
<evidence type="ECO:0000313" key="4">
    <source>
        <dbReference type="EMBL" id="MCU9614109.1"/>
    </source>
</evidence>
<keyword evidence="5" id="KW-1185">Reference proteome</keyword>
<reference evidence="4" key="1">
    <citation type="submission" date="2022-10" db="EMBL/GenBank/DDBJ databases">
        <title>Description of Fervidibacillus gen. nov. in the family Fervidibacillaceae fam. nov. with two species, Fervidibacillus albus sp. nov., and Fervidibacillus halotolerans sp. nov., isolated from tidal flat sediments.</title>
        <authorList>
            <person name="Kwon K.K."/>
            <person name="Yang S.-H."/>
        </authorList>
    </citation>
    <scope>NUCLEOTIDE SEQUENCE</scope>
    <source>
        <strain evidence="4">JCM 19140</strain>
    </source>
</reference>
<proteinExistence type="predicted"/>
<gene>
    <name evidence="4" type="ORF">OEV98_11110</name>
</gene>
<dbReference type="Proteomes" id="UP001209318">
    <property type="component" value="Unassembled WGS sequence"/>
</dbReference>
<accession>A0AAE3LR22</accession>
<dbReference type="GO" id="GO:0003677">
    <property type="term" value="F:DNA binding"/>
    <property type="evidence" value="ECO:0007669"/>
    <property type="project" value="InterPro"/>
</dbReference>
<evidence type="ECO:0000256" key="2">
    <source>
        <dbReference type="ARBA" id="ARBA00023204"/>
    </source>
</evidence>
<dbReference type="GO" id="GO:0016787">
    <property type="term" value="F:hydrolase activity"/>
    <property type="evidence" value="ECO:0007669"/>
    <property type="project" value="UniProtKB-ARBA"/>
</dbReference>
<dbReference type="InterPro" id="IPR003583">
    <property type="entry name" value="Hlx-hairpin-Hlx_DNA-bd_motif"/>
</dbReference>
<comment type="caution">
    <text evidence="4">The sequence shown here is derived from an EMBL/GenBank/DDBJ whole genome shotgun (WGS) entry which is preliminary data.</text>
</comment>
<evidence type="ECO:0000256" key="1">
    <source>
        <dbReference type="ARBA" id="ARBA00022763"/>
    </source>
</evidence>
<dbReference type="GO" id="GO:0006281">
    <property type="term" value="P:DNA repair"/>
    <property type="evidence" value="ECO:0007669"/>
    <property type="project" value="UniProtKB-KW"/>
</dbReference>
<dbReference type="GO" id="GO:0140097">
    <property type="term" value="F:catalytic activity, acting on DNA"/>
    <property type="evidence" value="ECO:0007669"/>
    <property type="project" value="UniProtKB-ARBA"/>
</dbReference>
<organism evidence="4 5">
    <name type="scientific">Perspicuibacillus lycopersici</name>
    <dbReference type="NCBI Taxonomy" id="1325689"/>
    <lineage>
        <taxon>Bacteria</taxon>
        <taxon>Bacillati</taxon>
        <taxon>Bacillota</taxon>
        <taxon>Bacilli</taxon>
        <taxon>Bacillales</taxon>
        <taxon>Bacillaceae</taxon>
        <taxon>Perspicuibacillus</taxon>
    </lineage>
</organism>
<dbReference type="SUPFAM" id="SSF48150">
    <property type="entry name" value="DNA-glycosylase"/>
    <property type="match status" value="1"/>
</dbReference>
<dbReference type="InterPro" id="IPR000445">
    <property type="entry name" value="HhH_motif"/>
</dbReference>
<dbReference type="InterPro" id="IPR011257">
    <property type="entry name" value="DNA_glycosylase"/>
</dbReference>
<dbReference type="Gene3D" id="1.10.8.420">
    <property type="entry name" value="RecR Domain 1"/>
    <property type="match status" value="1"/>
</dbReference>